<dbReference type="PANTHER" id="PTHR46532">
    <property type="entry name" value="MALE FERTILITY FACTOR KL5"/>
    <property type="match status" value="1"/>
</dbReference>
<dbReference type="Proteomes" id="UP000079169">
    <property type="component" value="Unplaced"/>
</dbReference>
<gene>
    <name evidence="4" type="primary">LOC103524109</name>
</gene>
<dbReference type="RefSeq" id="XP_008487337.1">
    <property type="nucleotide sequence ID" value="XM_008489115.2"/>
</dbReference>
<dbReference type="Gene3D" id="1.10.287.2620">
    <property type="match status" value="1"/>
</dbReference>
<sequence>MLVVFEELQDLHGVWSELSSVWNQIDELREKPWLSIHPRKLRQQLDALTTKLKELPSRLRQYASYDHVKQLLQNYTKVNMMIIELKSDAFKERHWKQLMKKLRVNWLLSDLTLGQVWDVDLQ</sequence>
<reference evidence="4" key="1">
    <citation type="submission" date="2025-08" db="UniProtKB">
        <authorList>
            <consortium name="RefSeq"/>
        </authorList>
    </citation>
    <scope>IDENTIFICATION</scope>
</reference>
<dbReference type="GeneID" id="103524109"/>
<dbReference type="InterPro" id="IPR013602">
    <property type="entry name" value="Dynein_heavy_linker"/>
</dbReference>
<comment type="similarity">
    <text evidence="1">Belongs to the dynein heavy chain family.</text>
</comment>
<dbReference type="GO" id="GO:0051959">
    <property type="term" value="F:dynein light intermediate chain binding"/>
    <property type="evidence" value="ECO:0007669"/>
    <property type="project" value="InterPro"/>
</dbReference>
<evidence type="ECO:0000313" key="4">
    <source>
        <dbReference type="RefSeq" id="XP_008487337.1"/>
    </source>
</evidence>
<evidence type="ECO:0000259" key="2">
    <source>
        <dbReference type="Pfam" id="PF08393"/>
    </source>
</evidence>
<dbReference type="STRING" id="121845.A0A1S3DUP5"/>
<organism evidence="3 4">
    <name type="scientific">Diaphorina citri</name>
    <name type="common">Asian citrus psyllid</name>
    <dbReference type="NCBI Taxonomy" id="121845"/>
    <lineage>
        <taxon>Eukaryota</taxon>
        <taxon>Metazoa</taxon>
        <taxon>Ecdysozoa</taxon>
        <taxon>Arthropoda</taxon>
        <taxon>Hexapoda</taxon>
        <taxon>Insecta</taxon>
        <taxon>Pterygota</taxon>
        <taxon>Neoptera</taxon>
        <taxon>Paraneoptera</taxon>
        <taxon>Hemiptera</taxon>
        <taxon>Sternorrhyncha</taxon>
        <taxon>Psylloidea</taxon>
        <taxon>Psyllidae</taxon>
        <taxon>Diaphorininae</taxon>
        <taxon>Diaphorina</taxon>
    </lineage>
</organism>
<dbReference type="GO" id="GO:0007018">
    <property type="term" value="P:microtubule-based movement"/>
    <property type="evidence" value="ECO:0007669"/>
    <property type="project" value="InterPro"/>
</dbReference>
<dbReference type="InterPro" id="IPR026983">
    <property type="entry name" value="DHC"/>
</dbReference>
<dbReference type="GO" id="GO:0045505">
    <property type="term" value="F:dynein intermediate chain binding"/>
    <property type="evidence" value="ECO:0007669"/>
    <property type="project" value="InterPro"/>
</dbReference>
<name>A0A1S3DUP5_DIACI</name>
<feature type="non-terminal residue" evidence="4">
    <location>
        <position position="122"/>
    </location>
</feature>
<dbReference type="AlphaFoldDB" id="A0A1S3DUP5"/>
<proteinExistence type="inferred from homology"/>
<dbReference type="Pfam" id="PF08393">
    <property type="entry name" value="DHC_N2"/>
    <property type="match status" value="1"/>
</dbReference>
<dbReference type="PaxDb" id="121845-A0A1S3DUP5"/>
<feature type="domain" description="Dynein heavy chain linker" evidence="2">
    <location>
        <begin position="4"/>
        <end position="121"/>
    </location>
</feature>
<evidence type="ECO:0000313" key="3">
    <source>
        <dbReference type="Proteomes" id="UP000079169"/>
    </source>
</evidence>
<evidence type="ECO:0000256" key="1">
    <source>
        <dbReference type="ARBA" id="ARBA00008887"/>
    </source>
</evidence>
<dbReference type="GO" id="GO:0005858">
    <property type="term" value="C:axonemal dynein complex"/>
    <property type="evidence" value="ECO:0007669"/>
    <property type="project" value="TreeGrafter"/>
</dbReference>
<dbReference type="KEGG" id="dci:103524109"/>
<dbReference type="PANTHER" id="PTHR46532:SF4">
    <property type="entry name" value="AAA+ ATPASE DOMAIN-CONTAINING PROTEIN"/>
    <property type="match status" value="1"/>
</dbReference>
<keyword evidence="3" id="KW-1185">Reference proteome</keyword>
<protein>
    <submittedName>
        <fullName evidence="4">Dynein heavy chain, cytoplasmic-like</fullName>
    </submittedName>
</protein>
<accession>A0A1S3DUP5</accession>